<name>Q1ZAU3_9GAMM</name>
<dbReference type="AlphaFoldDB" id="Q1ZAU3"/>
<sequence>MSFPDGEATAVEEDNEKIAENRTANIAFFDLPDKMP</sequence>
<dbReference type="EMBL" id="AAPH01000001">
    <property type="protein sequence ID" value="EAS45399.1"/>
    <property type="molecule type" value="Genomic_DNA"/>
</dbReference>
<dbReference type="HOGENOM" id="CLU_3357643_0_0_6"/>
<organism evidence="1 2">
    <name type="scientific">Photobacterium profundum 3TCK</name>
    <dbReference type="NCBI Taxonomy" id="314280"/>
    <lineage>
        <taxon>Bacteria</taxon>
        <taxon>Pseudomonadati</taxon>
        <taxon>Pseudomonadota</taxon>
        <taxon>Gammaproteobacteria</taxon>
        <taxon>Vibrionales</taxon>
        <taxon>Vibrionaceae</taxon>
        <taxon>Photobacterium</taxon>
    </lineage>
</organism>
<evidence type="ECO:0000313" key="2">
    <source>
        <dbReference type="Proteomes" id="UP000003789"/>
    </source>
</evidence>
<evidence type="ECO:0000313" key="1">
    <source>
        <dbReference type="EMBL" id="EAS45399.1"/>
    </source>
</evidence>
<protein>
    <submittedName>
        <fullName evidence="1">Uncharacterized protein</fullName>
    </submittedName>
</protein>
<dbReference type="Proteomes" id="UP000003789">
    <property type="component" value="Unassembled WGS sequence"/>
</dbReference>
<proteinExistence type="predicted"/>
<comment type="caution">
    <text evidence="1">The sequence shown here is derived from an EMBL/GenBank/DDBJ whole genome shotgun (WGS) entry which is preliminary data.</text>
</comment>
<accession>Q1ZAU3</accession>
<gene>
    <name evidence="1" type="ORF">P3TCK_03461</name>
</gene>
<reference evidence="1 2" key="1">
    <citation type="submission" date="2006-03" db="EMBL/GenBank/DDBJ databases">
        <authorList>
            <person name="Bartlett D.H."/>
            <person name="Valle G."/>
            <person name="Lauro F.M."/>
            <person name="Vezzi A."/>
            <person name="Simonato F."/>
            <person name="Eloe E."/>
            <person name="Vitulo N."/>
            <person name="Stratton T.K."/>
            <person name="D'angelo M."/>
            <person name="Ferriera S."/>
            <person name="Johnson J."/>
            <person name="Kravitz S."/>
            <person name="Beeson K."/>
            <person name="Sutton G."/>
            <person name="Rogers Y."/>
            <person name="Friedman R."/>
            <person name="Frazier M."/>
            <person name="Venter J.C."/>
        </authorList>
    </citation>
    <scope>NUCLEOTIDE SEQUENCE [LARGE SCALE GENOMIC DNA]</scope>
    <source>
        <strain evidence="1 2">3TCK</strain>
    </source>
</reference>